<keyword evidence="1" id="KW-0472">Membrane</keyword>
<keyword evidence="3" id="KW-1185">Reference proteome</keyword>
<keyword evidence="1" id="KW-1133">Transmembrane helix</keyword>
<comment type="caution">
    <text evidence="2">The sequence shown here is derived from an EMBL/GenBank/DDBJ whole genome shotgun (WGS) entry which is preliminary data.</text>
</comment>
<keyword evidence="1" id="KW-0812">Transmembrane</keyword>
<dbReference type="RefSeq" id="WP_158356969.1">
    <property type="nucleotide sequence ID" value="NZ_JACRTJ010000025.1"/>
</dbReference>
<proteinExistence type="predicted"/>
<organism evidence="2 3">
    <name type="scientific">Enterocloster hominis</name>
    <name type="common">ex Liu et al. 2021</name>
    <dbReference type="NCBI Taxonomy" id="2763663"/>
    <lineage>
        <taxon>Bacteria</taxon>
        <taxon>Bacillati</taxon>
        <taxon>Bacillota</taxon>
        <taxon>Clostridia</taxon>
        <taxon>Lachnospirales</taxon>
        <taxon>Lachnospiraceae</taxon>
        <taxon>Enterocloster</taxon>
    </lineage>
</organism>
<gene>
    <name evidence="2" type="ORF">H8708_11740</name>
</gene>
<dbReference type="EMBL" id="JACRTJ010000025">
    <property type="protein sequence ID" value="MBC8599888.1"/>
    <property type="molecule type" value="Genomic_DNA"/>
</dbReference>
<evidence type="ECO:0000313" key="2">
    <source>
        <dbReference type="EMBL" id="MBC8599888.1"/>
    </source>
</evidence>
<evidence type="ECO:0008006" key="4">
    <source>
        <dbReference type="Google" id="ProtNLM"/>
    </source>
</evidence>
<sequence length="66" mass="7566">MKVIGALFRLSKFFWAPLLWAAVISVFLFCAGRQRLIFWALYLGLILTAVLGIVYLVGEFTRNQDQ</sequence>
<evidence type="ECO:0000256" key="1">
    <source>
        <dbReference type="SAM" id="Phobius"/>
    </source>
</evidence>
<accession>A0ABR7NUU0</accession>
<protein>
    <recommendedName>
        <fullName evidence="4">DUF4175 domain-containing protein</fullName>
    </recommendedName>
</protein>
<name>A0ABR7NUU0_9FIRM</name>
<feature type="transmembrane region" description="Helical" evidence="1">
    <location>
        <begin position="36"/>
        <end position="57"/>
    </location>
</feature>
<evidence type="ECO:0000313" key="3">
    <source>
        <dbReference type="Proteomes" id="UP000647491"/>
    </source>
</evidence>
<reference evidence="2 3" key="1">
    <citation type="submission" date="2020-08" db="EMBL/GenBank/DDBJ databases">
        <title>Genome public.</title>
        <authorList>
            <person name="Liu C."/>
            <person name="Sun Q."/>
        </authorList>
    </citation>
    <scope>NUCLEOTIDE SEQUENCE [LARGE SCALE GENOMIC DNA]</scope>
    <source>
        <strain evidence="2 3">BX10</strain>
    </source>
</reference>
<feature type="transmembrane region" description="Helical" evidence="1">
    <location>
        <begin position="12"/>
        <end position="29"/>
    </location>
</feature>
<dbReference type="Proteomes" id="UP000647491">
    <property type="component" value="Unassembled WGS sequence"/>
</dbReference>